<sequence length="298" mass="33096">MPVVQRAVIFSRRPASILLRLIQVLRAKHYEILMIVCCPGANYRLAPTAISSLGGLVGSIIDEAQDPPPVLCITKMSQVESIYLALDPDRALIWGFSYKITQRLLSHRSRFVNFHPAPLPLMRGPMPFPRMVMDSTIPLTATWHYMAEGVDQGPIIWEVEMTLPAGVSRGTMTTADIENAATEACFSSIESVLKLVEDGHAGVEQGPGGEMDSWAAGYMTDDERTIKDEMSLEEVLRLSRAVGATKPFVKFSGGLYHVLRMSRLEVEDAKPEGTQERMGLDIIQYFKDGAIRMTIRKI</sequence>
<dbReference type="Proteomes" id="UP001276659">
    <property type="component" value="Unassembled WGS sequence"/>
</dbReference>
<comment type="caution">
    <text evidence="2">The sequence shown here is derived from an EMBL/GenBank/DDBJ whole genome shotgun (WGS) entry which is preliminary data.</text>
</comment>
<dbReference type="GO" id="GO:0005829">
    <property type="term" value="C:cytosol"/>
    <property type="evidence" value="ECO:0007669"/>
    <property type="project" value="TreeGrafter"/>
</dbReference>
<evidence type="ECO:0000313" key="2">
    <source>
        <dbReference type="EMBL" id="KAK3176131.1"/>
    </source>
</evidence>
<organism evidence="2 3">
    <name type="scientific">Lepraria neglecta</name>
    <dbReference type="NCBI Taxonomy" id="209136"/>
    <lineage>
        <taxon>Eukaryota</taxon>
        <taxon>Fungi</taxon>
        <taxon>Dikarya</taxon>
        <taxon>Ascomycota</taxon>
        <taxon>Pezizomycotina</taxon>
        <taxon>Lecanoromycetes</taxon>
        <taxon>OSLEUM clade</taxon>
        <taxon>Lecanoromycetidae</taxon>
        <taxon>Lecanorales</taxon>
        <taxon>Lecanorineae</taxon>
        <taxon>Stereocaulaceae</taxon>
        <taxon>Lepraria</taxon>
    </lineage>
</organism>
<feature type="domain" description="Formyl transferase N-terminal" evidence="1">
    <location>
        <begin position="79"/>
        <end position="173"/>
    </location>
</feature>
<proteinExistence type="predicted"/>
<dbReference type="AlphaFoldDB" id="A0AAD9ZCR1"/>
<dbReference type="EMBL" id="JASNWA010000004">
    <property type="protein sequence ID" value="KAK3176131.1"/>
    <property type="molecule type" value="Genomic_DNA"/>
</dbReference>
<gene>
    <name evidence="2" type="ORF">OEA41_007453</name>
</gene>
<dbReference type="PANTHER" id="PTHR11138">
    <property type="entry name" value="METHIONYL-TRNA FORMYLTRANSFERASE"/>
    <property type="match status" value="1"/>
</dbReference>
<reference evidence="2" key="1">
    <citation type="submission" date="2022-11" db="EMBL/GenBank/DDBJ databases">
        <title>Chromosomal genome sequence assembly and mating type (MAT) locus characterization of the leprose asexual lichenized fungus Lepraria neglecta (Nyl.) Erichsen.</title>
        <authorList>
            <person name="Allen J.L."/>
            <person name="Pfeffer B."/>
        </authorList>
    </citation>
    <scope>NUCLEOTIDE SEQUENCE</scope>
    <source>
        <strain evidence="2">Allen 5258</strain>
    </source>
</reference>
<name>A0AAD9ZCR1_9LECA</name>
<keyword evidence="3" id="KW-1185">Reference proteome</keyword>
<protein>
    <recommendedName>
        <fullName evidence="1">Formyl transferase N-terminal domain-containing protein</fullName>
    </recommendedName>
</protein>
<accession>A0AAD9ZCR1</accession>
<dbReference type="PANTHER" id="PTHR11138:SF5">
    <property type="entry name" value="METHIONYL-TRNA FORMYLTRANSFERASE, MITOCHONDRIAL"/>
    <property type="match status" value="1"/>
</dbReference>
<dbReference type="GO" id="GO:0004479">
    <property type="term" value="F:methionyl-tRNA formyltransferase activity"/>
    <property type="evidence" value="ECO:0007669"/>
    <property type="project" value="TreeGrafter"/>
</dbReference>
<evidence type="ECO:0000313" key="3">
    <source>
        <dbReference type="Proteomes" id="UP001276659"/>
    </source>
</evidence>
<evidence type="ECO:0000259" key="1">
    <source>
        <dbReference type="Pfam" id="PF00551"/>
    </source>
</evidence>
<dbReference type="SUPFAM" id="SSF53328">
    <property type="entry name" value="Formyltransferase"/>
    <property type="match status" value="1"/>
</dbReference>
<dbReference type="Pfam" id="PF00551">
    <property type="entry name" value="Formyl_trans_N"/>
    <property type="match status" value="1"/>
</dbReference>
<dbReference type="Gene3D" id="3.40.50.12230">
    <property type="match status" value="1"/>
</dbReference>
<dbReference type="InterPro" id="IPR002376">
    <property type="entry name" value="Formyl_transf_N"/>
</dbReference>
<dbReference type="InterPro" id="IPR036477">
    <property type="entry name" value="Formyl_transf_N_sf"/>
</dbReference>